<name>A0AAV0S353_9ROSI</name>
<dbReference type="Proteomes" id="UP001154282">
    <property type="component" value="Unassembled WGS sequence"/>
</dbReference>
<accession>A0AAV0S353</accession>
<gene>
    <name evidence="1" type="ORF">LITE_LOCUS51085</name>
</gene>
<evidence type="ECO:0000313" key="1">
    <source>
        <dbReference type="EMBL" id="CAI0626950.1"/>
    </source>
</evidence>
<reference evidence="1" key="1">
    <citation type="submission" date="2022-08" db="EMBL/GenBank/DDBJ databases">
        <authorList>
            <person name="Gutierrez-Valencia J."/>
        </authorList>
    </citation>
    <scope>NUCLEOTIDE SEQUENCE</scope>
</reference>
<sequence>MRVFSKLRGSMFSLLPLSNSCRQEVMDLVAKSGKFSKKFEGFTGTSDPLGKKLNSSRTRQVLSWEPKYPSLAHFLGVASSE</sequence>
<comment type="caution">
    <text evidence="1">The sequence shown here is derived from an EMBL/GenBank/DDBJ whole genome shotgun (WGS) entry which is preliminary data.</text>
</comment>
<evidence type="ECO:0000313" key="2">
    <source>
        <dbReference type="Proteomes" id="UP001154282"/>
    </source>
</evidence>
<dbReference type="EMBL" id="CAMGYJ010000011">
    <property type="protein sequence ID" value="CAI0626950.1"/>
    <property type="molecule type" value="Genomic_DNA"/>
</dbReference>
<protein>
    <submittedName>
        <fullName evidence="1">Uncharacterized protein</fullName>
    </submittedName>
</protein>
<dbReference type="AlphaFoldDB" id="A0AAV0S353"/>
<proteinExistence type="predicted"/>
<keyword evidence="2" id="KW-1185">Reference proteome</keyword>
<organism evidence="1 2">
    <name type="scientific">Linum tenue</name>
    <dbReference type="NCBI Taxonomy" id="586396"/>
    <lineage>
        <taxon>Eukaryota</taxon>
        <taxon>Viridiplantae</taxon>
        <taxon>Streptophyta</taxon>
        <taxon>Embryophyta</taxon>
        <taxon>Tracheophyta</taxon>
        <taxon>Spermatophyta</taxon>
        <taxon>Magnoliopsida</taxon>
        <taxon>eudicotyledons</taxon>
        <taxon>Gunneridae</taxon>
        <taxon>Pentapetalae</taxon>
        <taxon>rosids</taxon>
        <taxon>fabids</taxon>
        <taxon>Malpighiales</taxon>
        <taxon>Linaceae</taxon>
        <taxon>Linum</taxon>
    </lineage>
</organism>